<dbReference type="GO" id="GO:0032259">
    <property type="term" value="P:methylation"/>
    <property type="evidence" value="ECO:0007669"/>
    <property type="project" value="UniProtKB-KW"/>
</dbReference>
<accession>A0A1M6DW16</accession>
<dbReference type="EMBL" id="FQYO01000003">
    <property type="protein sequence ID" value="SHI77310.1"/>
    <property type="molecule type" value="Genomic_DNA"/>
</dbReference>
<dbReference type="STRING" id="1447782.SAMN05444417_1627"/>
<gene>
    <name evidence="5" type="ORF">SAMN05444417_1627</name>
</gene>
<sequence>MARDRLSAALEARLLDLPDGEVLAVEPPAGADLSALPRERVRVLTTFAPKADHWAGRGFALDEGGAAALALVHVPRGKAHARALIAAATRRADVVAVDGQKTDGIDSHWRDLRKLTGGDVPSLSAAHGRLFVVPPGADLAAWDDPGPREVADGFVTRPGVFSQDGPDPASILLAETLPPQLPPRMADLGAGWGYLSRAILTREGVTALDLVEGEGLALDCARLNVTDPRARFVRADATTHPGGPWDGVVTNPPFHAGRAADPGLGRAFIAAAARGLTRDGQLWLVANRQLPYEEALDGAFARTQTLRETAGFKVLHASRPRSGA</sequence>
<dbReference type="SUPFAM" id="SSF53335">
    <property type="entry name" value="S-adenosyl-L-methionine-dependent methyltransferases"/>
    <property type="match status" value="1"/>
</dbReference>
<keyword evidence="6" id="KW-1185">Reference proteome</keyword>
<feature type="domain" description="Methyltransferase small" evidence="4">
    <location>
        <begin position="154"/>
        <end position="315"/>
    </location>
</feature>
<evidence type="ECO:0000256" key="1">
    <source>
        <dbReference type="ARBA" id="ARBA00022603"/>
    </source>
</evidence>
<protein>
    <submittedName>
        <fullName evidence="5">16S rRNA m(2)G 1207 methyltransferase</fullName>
    </submittedName>
</protein>
<evidence type="ECO:0000313" key="5">
    <source>
        <dbReference type="EMBL" id="SHI77310.1"/>
    </source>
</evidence>
<organism evidence="5 6">
    <name type="scientific">Wenxinia saemankumensis</name>
    <dbReference type="NCBI Taxonomy" id="1447782"/>
    <lineage>
        <taxon>Bacteria</taxon>
        <taxon>Pseudomonadati</taxon>
        <taxon>Pseudomonadota</taxon>
        <taxon>Alphaproteobacteria</taxon>
        <taxon>Rhodobacterales</taxon>
        <taxon>Roseobacteraceae</taxon>
        <taxon>Wenxinia</taxon>
    </lineage>
</organism>
<keyword evidence="2 5" id="KW-0808">Transferase</keyword>
<dbReference type="AlphaFoldDB" id="A0A1M6DW16"/>
<dbReference type="GO" id="GO:0008757">
    <property type="term" value="F:S-adenosylmethionine-dependent methyltransferase activity"/>
    <property type="evidence" value="ECO:0007669"/>
    <property type="project" value="InterPro"/>
</dbReference>
<dbReference type="PANTHER" id="PTHR47816">
    <property type="entry name" value="RIBOSOMAL RNA SMALL SUBUNIT METHYLTRANSFERASE C"/>
    <property type="match status" value="1"/>
</dbReference>
<reference evidence="5 6" key="1">
    <citation type="submission" date="2016-11" db="EMBL/GenBank/DDBJ databases">
        <authorList>
            <person name="Jaros S."/>
            <person name="Januszkiewicz K."/>
            <person name="Wedrychowicz H."/>
        </authorList>
    </citation>
    <scope>NUCLEOTIDE SEQUENCE [LARGE SCALE GENOMIC DNA]</scope>
    <source>
        <strain evidence="5 6">DSM 100565</strain>
    </source>
</reference>
<evidence type="ECO:0000256" key="3">
    <source>
        <dbReference type="ARBA" id="ARBA00022691"/>
    </source>
</evidence>
<dbReference type="Gene3D" id="3.40.50.150">
    <property type="entry name" value="Vaccinia Virus protein VP39"/>
    <property type="match status" value="1"/>
</dbReference>
<dbReference type="InterPro" id="IPR046977">
    <property type="entry name" value="RsmC/RlmG"/>
</dbReference>
<evidence type="ECO:0000259" key="4">
    <source>
        <dbReference type="Pfam" id="PF05175"/>
    </source>
</evidence>
<dbReference type="OrthoDB" id="9816072at2"/>
<evidence type="ECO:0000256" key="2">
    <source>
        <dbReference type="ARBA" id="ARBA00022679"/>
    </source>
</evidence>
<dbReference type="Proteomes" id="UP000184292">
    <property type="component" value="Unassembled WGS sequence"/>
</dbReference>
<keyword evidence="3" id="KW-0949">S-adenosyl-L-methionine</keyword>
<dbReference type="CDD" id="cd02440">
    <property type="entry name" value="AdoMet_MTases"/>
    <property type="match status" value="1"/>
</dbReference>
<proteinExistence type="predicted"/>
<dbReference type="RefSeq" id="WP_073328047.1">
    <property type="nucleotide sequence ID" value="NZ_FQYO01000003.1"/>
</dbReference>
<dbReference type="InterPro" id="IPR007848">
    <property type="entry name" value="Small_mtfrase_dom"/>
</dbReference>
<dbReference type="InterPro" id="IPR029063">
    <property type="entry name" value="SAM-dependent_MTases_sf"/>
</dbReference>
<dbReference type="PANTHER" id="PTHR47816:SF4">
    <property type="entry name" value="RIBOSOMAL RNA SMALL SUBUNIT METHYLTRANSFERASE C"/>
    <property type="match status" value="1"/>
</dbReference>
<name>A0A1M6DW16_9RHOB</name>
<evidence type="ECO:0000313" key="6">
    <source>
        <dbReference type="Proteomes" id="UP000184292"/>
    </source>
</evidence>
<keyword evidence="1 5" id="KW-0489">Methyltransferase</keyword>
<dbReference type="Pfam" id="PF05175">
    <property type="entry name" value="MTS"/>
    <property type="match status" value="1"/>
</dbReference>